<protein>
    <submittedName>
        <fullName evidence="1">Uncharacterized protein</fullName>
    </submittedName>
</protein>
<name>A0AAV4MHF2_CAEEX</name>
<organism evidence="1 2">
    <name type="scientific">Caerostris extrusa</name>
    <name type="common">Bark spider</name>
    <name type="synonym">Caerostris bankana</name>
    <dbReference type="NCBI Taxonomy" id="172846"/>
    <lineage>
        <taxon>Eukaryota</taxon>
        <taxon>Metazoa</taxon>
        <taxon>Ecdysozoa</taxon>
        <taxon>Arthropoda</taxon>
        <taxon>Chelicerata</taxon>
        <taxon>Arachnida</taxon>
        <taxon>Araneae</taxon>
        <taxon>Araneomorphae</taxon>
        <taxon>Entelegynae</taxon>
        <taxon>Araneoidea</taxon>
        <taxon>Araneidae</taxon>
        <taxon>Caerostris</taxon>
    </lineage>
</organism>
<accession>A0AAV4MHF2</accession>
<dbReference type="Proteomes" id="UP001054945">
    <property type="component" value="Unassembled WGS sequence"/>
</dbReference>
<keyword evidence="2" id="KW-1185">Reference proteome</keyword>
<proteinExistence type="predicted"/>
<dbReference type="EMBL" id="BPLR01002240">
    <property type="protein sequence ID" value="GIX71627.1"/>
    <property type="molecule type" value="Genomic_DNA"/>
</dbReference>
<sequence length="66" mass="7460">MRCMGEDSGKLNKTGIKKMRNSLPDGVGAFLESGGALRVLADSKSQDRTEQEEKFRKSSVWIWKRN</sequence>
<comment type="caution">
    <text evidence="1">The sequence shown here is derived from an EMBL/GenBank/DDBJ whole genome shotgun (WGS) entry which is preliminary data.</text>
</comment>
<dbReference type="AlphaFoldDB" id="A0AAV4MHF2"/>
<evidence type="ECO:0000313" key="1">
    <source>
        <dbReference type="EMBL" id="GIX71627.1"/>
    </source>
</evidence>
<gene>
    <name evidence="1" type="ORF">CEXT_408601</name>
</gene>
<evidence type="ECO:0000313" key="2">
    <source>
        <dbReference type="Proteomes" id="UP001054945"/>
    </source>
</evidence>
<reference evidence="1 2" key="1">
    <citation type="submission" date="2021-06" db="EMBL/GenBank/DDBJ databases">
        <title>Caerostris extrusa draft genome.</title>
        <authorList>
            <person name="Kono N."/>
            <person name="Arakawa K."/>
        </authorList>
    </citation>
    <scope>NUCLEOTIDE SEQUENCE [LARGE SCALE GENOMIC DNA]</scope>
</reference>